<dbReference type="RefSeq" id="WP_132827759.1">
    <property type="nucleotide sequence ID" value="NZ_SMFP01000003.1"/>
</dbReference>
<protein>
    <submittedName>
        <fullName evidence="2">Uncharacterized protein</fullName>
    </submittedName>
</protein>
<dbReference type="Proteomes" id="UP000294662">
    <property type="component" value="Unassembled WGS sequence"/>
</dbReference>
<accession>A0A4R5EX32</accession>
<reference evidence="2 3" key="1">
    <citation type="submission" date="2019-03" db="EMBL/GenBank/DDBJ databases">
        <authorList>
            <person name="Zhang S."/>
        </authorList>
    </citation>
    <scope>NUCLEOTIDE SEQUENCE [LARGE SCALE GENOMIC DNA]</scope>
    <source>
        <strain evidence="2 3">S4J41</strain>
    </source>
</reference>
<evidence type="ECO:0000256" key="1">
    <source>
        <dbReference type="SAM" id="MobiDB-lite"/>
    </source>
</evidence>
<sequence>MSAYEAAKGNRIRPRSRHSSGSPALQPMKISVPSSMSGKSTKELKVSILKSLQNQSNSGTVRIRDVATALDDVLRK</sequence>
<feature type="region of interest" description="Disordered" evidence="1">
    <location>
        <begin position="1"/>
        <end position="42"/>
    </location>
</feature>
<dbReference type="OrthoDB" id="10013826at2"/>
<proteinExistence type="predicted"/>
<comment type="caution">
    <text evidence="2">The sequence shown here is derived from an EMBL/GenBank/DDBJ whole genome shotgun (WGS) entry which is preliminary data.</text>
</comment>
<name>A0A4R5EX32_9RHOB</name>
<keyword evidence="3" id="KW-1185">Reference proteome</keyword>
<organism evidence="2 3">
    <name type="scientific">Antarcticimicrobium sediminis</name>
    <dbReference type="NCBI Taxonomy" id="2546227"/>
    <lineage>
        <taxon>Bacteria</taxon>
        <taxon>Pseudomonadati</taxon>
        <taxon>Pseudomonadota</taxon>
        <taxon>Alphaproteobacteria</taxon>
        <taxon>Rhodobacterales</taxon>
        <taxon>Paracoccaceae</taxon>
        <taxon>Antarcticimicrobium</taxon>
    </lineage>
</organism>
<evidence type="ECO:0000313" key="2">
    <source>
        <dbReference type="EMBL" id="TDE39524.1"/>
    </source>
</evidence>
<dbReference type="AlphaFoldDB" id="A0A4R5EX32"/>
<evidence type="ECO:0000313" key="3">
    <source>
        <dbReference type="Proteomes" id="UP000294662"/>
    </source>
</evidence>
<dbReference type="EMBL" id="SMFP01000003">
    <property type="protein sequence ID" value="TDE39524.1"/>
    <property type="molecule type" value="Genomic_DNA"/>
</dbReference>
<gene>
    <name evidence="2" type="ORF">E1B25_05590</name>
</gene>